<gene>
    <name evidence="1" type="ORF">DWW57_17770</name>
</gene>
<dbReference type="EMBL" id="QRYC01000039">
    <property type="protein sequence ID" value="RGU54062.1"/>
    <property type="molecule type" value="Genomic_DNA"/>
</dbReference>
<protein>
    <submittedName>
        <fullName evidence="1">Glycosyltransferase family 1 protein</fullName>
    </submittedName>
</protein>
<dbReference type="SUPFAM" id="SSF53756">
    <property type="entry name" value="UDP-Glycosyltransferase/glycogen phosphorylase"/>
    <property type="match status" value="1"/>
</dbReference>
<dbReference type="GO" id="GO:0016740">
    <property type="term" value="F:transferase activity"/>
    <property type="evidence" value="ECO:0007669"/>
    <property type="project" value="UniProtKB-KW"/>
</dbReference>
<keyword evidence="1" id="KW-0808">Transferase</keyword>
<dbReference type="Proteomes" id="UP000284243">
    <property type="component" value="Unassembled WGS sequence"/>
</dbReference>
<reference evidence="1 2" key="1">
    <citation type="submission" date="2018-08" db="EMBL/GenBank/DDBJ databases">
        <title>A genome reference for cultivated species of the human gut microbiota.</title>
        <authorList>
            <person name="Zou Y."/>
            <person name="Xue W."/>
            <person name="Luo G."/>
        </authorList>
    </citation>
    <scope>NUCLEOTIDE SEQUENCE [LARGE SCALE GENOMIC DNA]</scope>
    <source>
        <strain evidence="1 2">AF16-14</strain>
    </source>
</reference>
<sequence length="359" mass="41892">MQSVFVLCQNYPSEKDKYPMAFVHPRIKEYLKTGLDVKVISFACNCPYIYDEVRVYTLQAGKELLQKSEKAILIAHAPNIKNHLSFILKIWKYLDRLILFFHGHEVLSTKKYYPRPYDFNKAAKREYRFLRLYDQIKLPVMRYYLKKFVASGKCDLVFVSDWMYEAAIHSLKLKREFFAAQSHIINNSISPYIKEAGYVLDDFKADFITIRPLDQSKYAIDLVVNFAKCHPESTFHIYGGGNYFNYTDIPANVTLINRFLSPIEIPRVLNSYKYALMPTRLDAQGVMMCEMAVYGMPTIVSDIAVCHEMLDSYPNVLFIDNNRFDCKLNDIPQPLSSPNFSFSVENTIHKEIELIQKYL</sequence>
<comment type="caution">
    <text evidence="1">The sequence shown here is derived from an EMBL/GenBank/DDBJ whole genome shotgun (WGS) entry which is preliminary data.</text>
</comment>
<organism evidence="1 2">
    <name type="scientific">Odoribacter splanchnicus</name>
    <dbReference type="NCBI Taxonomy" id="28118"/>
    <lineage>
        <taxon>Bacteria</taxon>
        <taxon>Pseudomonadati</taxon>
        <taxon>Bacteroidota</taxon>
        <taxon>Bacteroidia</taxon>
        <taxon>Bacteroidales</taxon>
        <taxon>Odoribacteraceae</taxon>
        <taxon>Odoribacter</taxon>
    </lineage>
</organism>
<dbReference type="RefSeq" id="WP_118122214.1">
    <property type="nucleotide sequence ID" value="NZ_JADNGC010000037.1"/>
</dbReference>
<accession>A0A412TJV1</accession>
<proteinExistence type="predicted"/>
<dbReference type="AlphaFoldDB" id="A0A412TJV1"/>
<dbReference type="Gene3D" id="3.40.50.2000">
    <property type="entry name" value="Glycogen Phosphorylase B"/>
    <property type="match status" value="1"/>
</dbReference>
<evidence type="ECO:0000313" key="1">
    <source>
        <dbReference type="EMBL" id="RGU54062.1"/>
    </source>
</evidence>
<name>A0A412TJV1_9BACT</name>
<evidence type="ECO:0000313" key="2">
    <source>
        <dbReference type="Proteomes" id="UP000284243"/>
    </source>
</evidence>